<feature type="transmembrane region" description="Helical" evidence="8">
    <location>
        <begin position="310"/>
        <end position="333"/>
    </location>
</feature>
<dbReference type="GO" id="GO:0005886">
    <property type="term" value="C:plasma membrane"/>
    <property type="evidence" value="ECO:0007669"/>
    <property type="project" value="TreeGrafter"/>
</dbReference>
<gene>
    <name evidence="10" type="ORF">BSTOLATCC_MIC45715</name>
</gene>
<dbReference type="SFLD" id="SFLDG00002">
    <property type="entry name" value="C1.7:_P-type_atpase_like"/>
    <property type="match status" value="1"/>
</dbReference>
<dbReference type="SUPFAM" id="SSF81665">
    <property type="entry name" value="Calcium ATPase, transmembrane domain M"/>
    <property type="match status" value="1"/>
</dbReference>
<keyword evidence="11" id="KW-1185">Reference proteome</keyword>
<dbReference type="SUPFAM" id="SSF81660">
    <property type="entry name" value="Metal cation-transporting ATPase, ATP-binding domain N"/>
    <property type="match status" value="1"/>
</dbReference>
<keyword evidence="2 8" id="KW-0812">Transmembrane</keyword>
<feature type="transmembrane region" description="Helical" evidence="8">
    <location>
        <begin position="1775"/>
        <end position="1794"/>
    </location>
</feature>
<feature type="transmembrane region" description="Helical" evidence="8">
    <location>
        <begin position="926"/>
        <end position="945"/>
    </location>
</feature>
<dbReference type="PANTHER" id="PTHR24092:SF175">
    <property type="entry name" value="PHOSPHOLIPID-TRANSPORTING ATPASE"/>
    <property type="match status" value="1"/>
</dbReference>
<evidence type="ECO:0000313" key="11">
    <source>
        <dbReference type="Proteomes" id="UP001162131"/>
    </source>
</evidence>
<dbReference type="InterPro" id="IPR029787">
    <property type="entry name" value="Nucleotide_cyclase"/>
</dbReference>
<protein>
    <recommendedName>
        <fullName evidence="9">Guanylate cyclase domain-containing protein</fullName>
    </recommendedName>
</protein>
<feature type="transmembrane region" description="Helical" evidence="8">
    <location>
        <begin position="1246"/>
        <end position="1266"/>
    </location>
</feature>
<dbReference type="PROSITE" id="PS00154">
    <property type="entry name" value="ATPASE_E1_E2"/>
    <property type="match status" value="1"/>
</dbReference>
<sequence>MAKILPDESFRDIFLQGTTSVSYSNFTTNKVNTARQNPWTLIFQFLYKQFQLFPNIWFLFISILEILDSSHGWGTVLVFSLILSINFAKDVYRFYWHYTNDWKVNHRIVSVWNGSDFVEKYWEDLMVGEIILLRDSDIAPADILILGCGNPEGECYVDTFEVLGERNLRVKRSIKSIQAIIISLEMTEAAQYLKKLDEIIKVSHPRKNYKKFKGKINIRSPKPDLISYKNYIMRGEMIVNSSWIFAIVIYTGTECKIYMNTVAKPKLSKFDKKLNIVALWLLFIIALLVLIQMLVGVYKGNQFSNPTSILFINAVLIVHQIVPTELFLCIELIRIIQAWFIQRKYQGIEFKTGSMSEDLGQAEYILVDKTGTLTKNQLSVQVCIIGEEFYWKDQCEETDYLYEGMSPKSGSRLVPPGSSDPRRERFKSEMQTFSQLRLELAHHGLCSEQMKNFALCMVLCNYAYPISESDFTAILEDDRVLVKCAQNLGLNMILRTQSTIVIDVNGVPNTFKILGALPYSPGQKKTMILVSNSNVSGSLLFVKGEKDEMLDLFDLSNEIKFTIEENTLSRSLIGMRTIIFGCKVLSDQKTEEFISDYKNARLSPINKLGRIETVFEKYQNNLNYLGIVGLEDIVAESTQDTVRLLTRAGIKFWILSGDTEESTLRAGVRSAMFEENVRIIRMTDFISESECIEVMINHIQNCIFHDELSSGDLSDASLLDHDNETLNNRERIRSEPLIIGTKDEQKSVHSTSDHNSSKIKEQEHDHHGFRGVMLPLISKSADIKMSISLTKKFNYKAVYFVLSIDSESLEFALKSEESRRYFVCLLFAAQSVFFHSILPHQKRKIVQLLKNCFRFKPTVIAVGDGSDDVGMLQEAHISISLRRSDVTDAENASEIVIDEFAQLRELVLYEGHNCYFRLSKVILGSLYAKFFMAFIQFFYNVVYSYSGINVFGFELELVYELIVTIVPILGIGLFDSQVTVREILEIPQVYCTGIYNTLLTANMLVIHPFMGFLHGVILIFVLCGTVSQIVTSDGYTMSYDLLGFIGYIVMYITFSLNLILRTNSWNVYTIGSHIVTLLLSLLFLLLLTYNEIPSDALNGMTEMIGQSSLAWMIIIFLPLILLMIGIIAKRIINKIYPDDIRKLQELKENNIEPDVDSRLKFYNTRLGDVYVESHSWNQRVIRDTFDINKYTLKFVSKYREKEYQGIQTELNLVFYRVLLFLKACGIGAYVIYRICQEEGDMEKKHYMFLVLISELLFTLISFTKVFRHYMKKLIILNYLFCNIVLVTVWFATVPSSHPVYIIFYMLGFSIFWLEIVICGLIFTMSTWISICFYFYYLDYERDDIILGSFEYMIYFLGIYLASASVGYILDKTKRSEYIMAQNVRVEVDKPLSILNLLLPSSVSRRVKNGDRSFAEDQGIVSVIFCDMNNFDTIVANYSPQELTAFLDEVFGKFDKLCEQSGVSKIETVGKTYMACAGLSIFESEMDPNLTCVSHARRAIEFGFLVIKTAKAIFLKNGEELSFKIGINSGRVVAGVVGNHKPQFSLIGDTVNTSSRMCSTSTEPNRIQISMSTYDLLDENDKQGLKFIPKVVWVKGKGDMNTFMVSLETKADGTNSLENFQTHQRNAAVNQSSPNNNIHTANMRSIGENGSLAQSEVHKRRTSLIDSLDIREARELFDRSNTDTIENVQIFSFRCNESAKEREFRLEAIENKLPMYFVGLYIGIIVFILSIILQIIALIIDKKDSDISFMVISGAEACMFAFISYFLKFYYKKRRFAWIMQATFISGLVLSSTLMSYNDQVYIDIQCIFGMYWILLMTHTSELFFHWILMVSILVLTPWVILVFIFQDSFNKVFIVFAIWYIITAFYTLHHKEKSMRTSYLLISAGKSEIEKTERLLKNMMPPHVYQNLKEEKNITELIKDVTLIYADIVGFTAWSANHAPEEIVRRLSDLFTSFDRMCEEHHVYKVHTIGDCYVAMGYRENNRNPQKECMNMVKFAHSMIEVIEEVNYKYGSELNMRIGMHTGDVIGTMFGTNIVRYDIYGSDVLIANKMESNGEAGKIVVSEDTKILIETYKPGKYQFSFLKEIPLQSLERTIKAFMLLDISGDLDTSLRFH</sequence>
<dbReference type="Pfam" id="PF16209">
    <property type="entry name" value="PhoLip_ATPase_N"/>
    <property type="match status" value="1"/>
</dbReference>
<feature type="transmembrane region" description="Helical" evidence="8">
    <location>
        <begin position="1109"/>
        <end position="1132"/>
    </location>
</feature>
<evidence type="ECO:0000256" key="7">
    <source>
        <dbReference type="SAM" id="MobiDB-lite"/>
    </source>
</evidence>
<evidence type="ECO:0000256" key="3">
    <source>
        <dbReference type="ARBA" id="ARBA00022723"/>
    </source>
</evidence>
<evidence type="ECO:0000313" key="10">
    <source>
        <dbReference type="EMBL" id="CAG9328260.1"/>
    </source>
</evidence>
<dbReference type="GO" id="GO:0045332">
    <property type="term" value="P:phospholipid translocation"/>
    <property type="evidence" value="ECO:0007669"/>
    <property type="project" value="TreeGrafter"/>
</dbReference>
<dbReference type="SUPFAM" id="SSF81653">
    <property type="entry name" value="Calcium ATPase, transduction domain A"/>
    <property type="match status" value="1"/>
</dbReference>
<feature type="transmembrane region" description="Helical" evidence="8">
    <location>
        <begin position="70"/>
        <end position="88"/>
    </location>
</feature>
<accession>A0AAU9JQJ3</accession>
<dbReference type="InterPro" id="IPR018303">
    <property type="entry name" value="ATPase_P-typ_P_site"/>
</dbReference>
<evidence type="ECO:0000259" key="9">
    <source>
        <dbReference type="PROSITE" id="PS50125"/>
    </source>
</evidence>
<dbReference type="GO" id="GO:0035556">
    <property type="term" value="P:intracellular signal transduction"/>
    <property type="evidence" value="ECO:0007669"/>
    <property type="project" value="InterPro"/>
</dbReference>
<dbReference type="SFLD" id="SFLDF00027">
    <property type="entry name" value="p-type_atpase"/>
    <property type="match status" value="1"/>
</dbReference>
<feature type="transmembrane region" description="Helical" evidence="8">
    <location>
        <begin position="1320"/>
        <end position="1337"/>
    </location>
</feature>
<dbReference type="InterPro" id="IPR032630">
    <property type="entry name" value="P_typ_ATPase_c"/>
</dbReference>
<dbReference type="GO" id="GO:0009190">
    <property type="term" value="P:cyclic nucleotide biosynthetic process"/>
    <property type="evidence" value="ECO:0007669"/>
    <property type="project" value="InterPro"/>
</dbReference>
<feature type="region of interest" description="Disordered" evidence="7">
    <location>
        <begin position="743"/>
        <end position="765"/>
    </location>
</feature>
<dbReference type="InterPro" id="IPR032631">
    <property type="entry name" value="P-type_ATPase_N"/>
</dbReference>
<evidence type="ECO:0000256" key="4">
    <source>
        <dbReference type="ARBA" id="ARBA00022842"/>
    </source>
</evidence>
<feature type="transmembrane region" description="Helical" evidence="8">
    <location>
        <begin position="45"/>
        <end position="64"/>
    </location>
</feature>
<proteinExistence type="predicted"/>
<feature type="transmembrane region" description="Helical" evidence="8">
    <location>
        <begin position="1745"/>
        <end position="1766"/>
    </location>
</feature>
<feature type="transmembrane region" description="Helical" evidence="8">
    <location>
        <begin position="1009"/>
        <end position="1029"/>
    </location>
</feature>
<comment type="caution">
    <text evidence="10">The sequence shown here is derived from an EMBL/GenBank/DDBJ whole genome shotgun (WGS) entry which is preliminary data.</text>
</comment>
<keyword evidence="6 8" id="KW-0472">Membrane</keyword>
<feature type="transmembrane region" description="Helical" evidence="8">
    <location>
        <begin position="1067"/>
        <end position="1089"/>
    </location>
</feature>
<dbReference type="PANTHER" id="PTHR24092">
    <property type="entry name" value="PROBABLE PHOSPHOLIPID-TRANSPORTING ATPASE"/>
    <property type="match status" value="1"/>
</dbReference>
<dbReference type="Proteomes" id="UP001162131">
    <property type="component" value="Unassembled WGS sequence"/>
</dbReference>
<evidence type="ECO:0000256" key="2">
    <source>
        <dbReference type="ARBA" id="ARBA00022692"/>
    </source>
</evidence>
<feature type="domain" description="Guanylate cyclase" evidence="9">
    <location>
        <begin position="1421"/>
        <end position="1557"/>
    </location>
</feature>
<dbReference type="GO" id="GO:0000166">
    <property type="term" value="F:nucleotide binding"/>
    <property type="evidence" value="ECO:0007669"/>
    <property type="project" value="InterPro"/>
</dbReference>
<dbReference type="SUPFAM" id="SSF56784">
    <property type="entry name" value="HAD-like"/>
    <property type="match status" value="1"/>
</dbReference>
<evidence type="ECO:0000256" key="1">
    <source>
        <dbReference type="ARBA" id="ARBA00004141"/>
    </source>
</evidence>
<evidence type="ECO:0000256" key="6">
    <source>
        <dbReference type="ARBA" id="ARBA00023136"/>
    </source>
</evidence>
<dbReference type="InterPro" id="IPR023214">
    <property type="entry name" value="HAD_sf"/>
</dbReference>
<dbReference type="InterPro" id="IPR023299">
    <property type="entry name" value="ATPase_P-typ_cyto_dom_N"/>
</dbReference>
<feature type="transmembrane region" description="Helical" evidence="8">
    <location>
        <begin position="274"/>
        <end position="298"/>
    </location>
</feature>
<evidence type="ECO:0000256" key="5">
    <source>
        <dbReference type="ARBA" id="ARBA00022989"/>
    </source>
</evidence>
<feature type="domain" description="Guanylate cyclase" evidence="9">
    <location>
        <begin position="1922"/>
        <end position="2051"/>
    </location>
</feature>
<dbReference type="Pfam" id="PF16212">
    <property type="entry name" value="PhoLip_ATPase_C"/>
    <property type="match status" value="1"/>
</dbReference>
<feature type="transmembrane region" description="Helical" evidence="8">
    <location>
        <begin position="1273"/>
        <end position="1291"/>
    </location>
</feature>
<feature type="transmembrane region" description="Helical" evidence="8">
    <location>
        <begin position="1714"/>
        <end position="1739"/>
    </location>
</feature>
<keyword evidence="5 8" id="KW-1133">Transmembrane helix</keyword>
<dbReference type="GO" id="GO:0140326">
    <property type="term" value="F:ATPase-coupled intramembrane lipid transporter activity"/>
    <property type="evidence" value="ECO:0007669"/>
    <property type="project" value="TreeGrafter"/>
</dbReference>
<dbReference type="GO" id="GO:0046872">
    <property type="term" value="F:metal ion binding"/>
    <property type="evidence" value="ECO:0007669"/>
    <property type="project" value="UniProtKB-KW"/>
</dbReference>
<feature type="transmembrane region" description="Helical" evidence="8">
    <location>
        <begin position="1213"/>
        <end position="1234"/>
    </location>
</feature>
<dbReference type="InterPro" id="IPR023298">
    <property type="entry name" value="ATPase_P-typ_TM_dom_sf"/>
</dbReference>
<dbReference type="EMBL" id="CAJZBQ010000045">
    <property type="protein sequence ID" value="CAG9328260.1"/>
    <property type="molecule type" value="Genomic_DNA"/>
</dbReference>
<organism evidence="10 11">
    <name type="scientific">Blepharisma stoltei</name>
    <dbReference type="NCBI Taxonomy" id="1481888"/>
    <lineage>
        <taxon>Eukaryota</taxon>
        <taxon>Sar</taxon>
        <taxon>Alveolata</taxon>
        <taxon>Ciliophora</taxon>
        <taxon>Postciliodesmatophora</taxon>
        <taxon>Heterotrichea</taxon>
        <taxon>Heterotrichida</taxon>
        <taxon>Blepharismidae</taxon>
        <taxon>Blepharisma</taxon>
    </lineage>
</organism>
<dbReference type="Gene3D" id="3.30.70.1230">
    <property type="entry name" value="Nucleotide cyclase"/>
    <property type="match status" value="2"/>
</dbReference>
<feature type="transmembrane region" description="Helical" evidence="8">
    <location>
        <begin position="1851"/>
        <end position="1868"/>
    </location>
</feature>
<dbReference type="Gene3D" id="3.40.1110.10">
    <property type="entry name" value="Calcium-transporting ATPase, cytoplasmic domain N"/>
    <property type="match status" value="1"/>
</dbReference>
<name>A0AAU9JQJ3_9CILI</name>
<keyword evidence="3" id="KW-0479">Metal-binding</keyword>
<reference evidence="10" key="1">
    <citation type="submission" date="2021-09" db="EMBL/GenBank/DDBJ databases">
        <authorList>
            <consortium name="AG Swart"/>
            <person name="Singh M."/>
            <person name="Singh A."/>
            <person name="Seah K."/>
            <person name="Emmerich C."/>
        </authorList>
    </citation>
    <scope>NUCLEOTIDE SEQUENCE</scope>
    <source>
        <strain evidence="10">ATCC30299</strain>
    </source>
</reference>
<dbReference type="SUPFAM" id="SSF55073">
    <property type="entry name" value="Nucleotide cyclase"/>
    <property type="match status" value="2"/>
</dbReference>
<dbReference type="SFLD" id="SFLDS00003">
    <property type="entry name" value="Haloacid_Dehalogenase"/>
    <property type="match status" value="1"/>
</dbReference>
<comment type="subcellular location">
    <subcellularLocation>
        <location evidence="1">Membrane</location>
        <topology evidence="1">Multi-pass membrane protein</topology>
    </subcellularLocation>
</comment>
<evidence type="ECO:0000256" key="8">
    <source>
        <dbReference type="SAM" id="Phobius"/>
    </source>
</evidence>
<feature type="transmembrane region" description="Helical" evidence="8">
    <location>
        <begin position="1297"/>
        <end position="1313"/>
    </location>
</feature>
<feature type="transmembrane region" description="Helical" evidence="8">
    <location>
        <begin position="1349"/>
        <end position="1369"/>
    </location>
</feature>
<dbReference type="Pfam" id="PF00211">
    <property type="entry name" value="Guanylate_cyc"/>
    <property type="match status" value="2"/>
</dbReference>
<dbReference type="InterPro" id="IPR036412">
    <property type="entry name" value="HAD-like_sf"/>
</dbReference>
<feature type="transmembrane region" description="Helical" evidence="8">
    <location>
        <begin position="1823"/>
        <end position="1845"/>
    </location>
</feature>
<dbReference type="CDD" id="cd07302">
    <property type="entry name" value="CHD"/>
    <property type="match status" value="2"/>
</dbReference>
<dbReference type="InterPro" id="IPR008250">
    <property type="entry name" value="ATPase_P-typ_transduc_dom_A_sf"/>
</dbReference>
<dbReference type="InterPro" id="IPR044492">
    <property type="entry name" value="P_typ_ATPase_HD_dom"/>
</dbReference>
<keyword evidence="4" id="KW-0460">Magnesium</keyword>
<dbReference type="PROSITE" id="PS50125">
    <property type="entry name" value="GUANYLATE_CYCLASE_2"/>
    <property type="match status" value="2"/>
</dbReference>
<dbReference type="SMART" id="SM00044">
    <property type="entry name" value="CYCc"/>
    <property type="match status" value="2"/>
</dbReference>
<dbReference type="InterPro" id="IPR001054">
    <property type="entry name" value="A/G_cyclase"/>
</dbReference>
<dbReference type="Gene3D" id="2.70.150.10">
    <property type="entry name" value="Calcium-transporting ATPase, cytoplasmic transduction domain A"/>
    <property type="match status" value="1"/>
</dbReference>
<dbReference type="Gene3D" id="1.20.1110.10">
    <property type="entry name" value="Calcium-transporting ATPase, transmembrane domain"/>
    <property type="match status" value="1"/>
</dbReference>
<dbReference type="Gene3D" id="3.40.50.1000">
    <property type="entry name" value="HAD superfamily/HAD-like"/>
    <property type="match status" value="2"/>
</dbReference>
<feature type="transmembrane region" description="Helical" evidence="8">
    <location>
        <begin position="1041"/>
        <end position="1060"/>
    </location>
</feature>